<name>A0A940X0Q0_9BACI</name>
<evidence type="ECO:0000256" key="4">
    <source>
        <dbReference type="ARBA" id="ARBA00022989"/>
    </source>
</evidence>
<feature type="transmembrane region" description="Helical" evidence="6">
    <location>
        <begin position="47"/>
        <end position="71"/>
    </location>
</feature>
<proteinExistence type="predicted"/>
<feature type="transmembrane region" description="Helical" evidence="6">
    <location>
        <begin position="12"/>
        <end position="35"/>
    </location>
</feature>
<evidence type="ECO:0000256" key="6">
    <source>
        <dbReference type="SAM" id="Phobius"/>
    </source>
</evidence>
<keyword evidence="3 6" id="KW-0812">Transmembrane</keyword>
<comment type="caution">
    <text evidence="8">The sequence shown here is derived from an EMBL/GenBank/DDBJ whole genome shotgun (WGS) entry which is preliminary data.</text>
</comment>
<evidence type="ECO:0000256" key="1">
    <source>
        <dbReference type="ARBA" id="ARBA00004651"/>
    </source>
</evidence>
<evidence type="ECO:0000256" key="5">
    <source>
        <dbReference type="ARBA" id="ARBA00023136"/>
    </source>
</evidence>
<evidence type="ECO:0000256" key="2">
    <source>
        <dbReference type="ARBA" id="ARBA00022475"/>
    </source>
</evidence>
<dbReference type="InterPro" id="IPR051791">
    <property type="entry name" value="Pra-immunoreactive"/>
</dbReference>
<dbReference type="Pfam" id="PF06271">
    <property type="entry name" value="RDD"/>
    <property type="match status" value="1"/>
</dbReference>
<dbReference type="EMBL" id="JAGKSQ010000010">
    <property type="protein sequence ID" value="MBP3953076.1"/>
    <property type="molecule type" value="Genomic_DNA"/>
</dbReference>
<dbReference type="AlphaFoldDB" id="A0A940X0Q0"/>
<dbReference type="RefSeq" id="WP_210598935.1">
    <property type="nucleotide sequence ID" value="NZ_JAGKSQ010000010.1"/>
</dbReference>
<sequence>MFTKESPVSVELIERVIALFIDEVLIIIGTLIILFSSNSIITINGLYLEFILAVIVILGHISYFTFVPLLWSGQTVGKRVMGIRIATLTGDNLTFQTLLIRSFFISVLYLLFPVAIGSIALALTRGDKRSLHDIVTSTYVGYSRAIQFSETNNTLK</sequence>
<feature type="domain" description="RDD" evidence="7">
    <location>
        <begin position="12"/>
        <end position="135"/>
    </location>
</feature>
<dbReference type="GO" id="GO:0005886">
    <property type="term" value="C:plasma membrane"/>
    <property type="evidence" value="ECO:0007669"/>
    <property type="project" value="UniProtKB-SubCell"/>
</dbReference>
<evidence type="ECO:0000259" key="7">
    <source>
        <dbReference type="Pfam" id="PF06271"/>
    </source>
</evidence>
<keyword evidence="9" id="KW-1185">Reference proteome</keyword>
<keyword evidence="2" id="KW-1003">Cell membrane</keyword>
<protein>
    <submittedName>
        <fullName evidence="8">RDD family protein</fullName>
    </submittedName>
</protein>
<dbReference type="Proteomes" id="UP000678228">
    <property type="component" value="Unassembled WGS sequence"/>
</dbReference>
<keyword evidence="4 6" id="KW-1133">Transmembrane helix</keyword>
<accession>A0A940X0Q0</accession>
<dbReference type="PANTHER" id="PTHR36115:SF6">
    <property type="entry name" value="PROLINE-RICH ANTIGEN HOMOLOG"/>
    <property type="match status" value="1"/>
</dbReference>
<gene>
    <name evidence="8" type="ORF">J7W16_18295</name>
</gene>
<reference evidence="8" key="1">
    <citation type="submission" date="2021-03" db="EMBL/GenBank/DDBJ databases">
        <title>Bacillus suaedae sp. nov., isolated from Suaeda aralocaspica.</title>
        <authorList>
            <person name="Lei R.F.R."/>
        </authorList>
    </citation>
    <scope>NUCLEOTIDE SEQUENCE</scope>
    <source>
        <strain evidence="8">YZJH907-2</strain>
    </source>
</reference>
<dbReference type="PANTHER" id="PTHR36115">
    <property type="entry name" value="PROLINE-RICH ANTIGEN HOMOLOG-RELATED"/>
    <property type="match status" value="1"/>
</dbReference>
<comment type="subcellular location">
    <subcellularLocation>
        <location evidence="1">Cell membrane</location>
        <topology evidence="1">Multi-pass membrane protein</topology>
    </subcellularLocation>
</comment>
<dbReference type="InterPro" id="IPR010432">
    <property type="entry name" value="RDD"/>
</dbReference>
<organism evidence="8 9">
    <name type="scientific">Halalkalibacter suaedae</name>
    <dbReference type="NCBI Taxonomy" id="2822140"/>
    <lineage>
        <taxon>Bacteria</taxon>
        <taxon>Bacillati</taxon>
        <taxon>Bacillota</taxon>
        <taxon>Bacilli</taxon>
        <taxon>Bacillales</taxon>
        <taxon>Bacillaceae</taxon>
        <taxon>Halalkalibacter</taxon>
    </lineage>
</organism>
<keyword evidence="5 6" id="KW-0472">Membrane</keyword>
<evidence type="ECO:0000256" key="3">
    <source>
        <dbReference type="ARBA" id="ARBA00022692"/>
    </source>
</evidence>
<feature type="transmembrane region" description="Helical" evidence="6">
    <location>
        <begin position="98"/>
        <end position="123"/>
    </location>
</feature>
<evidence type="ECO:0000313" key="8">
    <source>
        <dbReference type="EMBL" id="MBP3953076.1"/>
    </source>
</evidence>
<evidence type="ECO:0000313" key="9">
    <source>
        <dbReference type="Proteomes" id="UP000678228"/>
    </source>
</evidence>